<dbReference type="PANTHER" id="PTHR47506:SF1">
    <property type="entry name" value="HTH-TYPE TRANSCRIPTIONAL REGULATOR YJDC"/>
    <property type="match status" value="1"/>
</dbReference>
<keyword evidence="8" id="KW-1185">Reference proteome</keyword>
<sequence length="208" mass="22624">MNSAPPPSIPSREESRDERGITRVSAVSEARERLLRTATELFYAEGIHSVGVDRVLREAGVTRATMYRHFAGKEELVVAYLDVEDATIRGYFTAAAERGGTPDELLDAVVDGIATDAGRHHTRGCPFINASAEYPDPDSDVRRVVRRHRDWFRATLTDVVSAAGLPDPAGAAGALVLLRDAALVGAYLDPDHDVVDTFTRAARELLGR</sequence>
<gene>
    <name evidence="7" type="ORF">EUA94_14270</name>
</gene>
<dbReference type="SUPFAM" id="SSF46689">
    <property type="entry name" value="Homeodomain-like"/>
    <property type="match status" value="1"/>
</dbReference>
<dbReference type="EMBL" id="SDWV01000014">
    <property type="protein sequence ID" value="RYC07457.1"/>
    <property type="molecule type" value="Genomic_DNA"/>
</dbReference>
<feature type="domain" description="HTH tetR-type" evidence="6">
    <location>
        <begin position="28"/>
        <end position="88"/>
    </location>
</feature>
<keyword evidence="2 4" id="KW-0238">DNA-binding</keyword>
<organism evidence="7 8">
    <name type="scientific">Nocardioides zhouii</name>
    <dbReference type="NCBI Taxonomy" id="1168729"/>
    <lineage>
        <taxon>Bacteria</taxon>
        <taxon>Bacillati</taxon>
        <taxon>Actinomycetota</taxon>
        <taxon>Actinomycetes</taxon>
        <taxon>Propionibacteriales</taxon>
        <taxon>Nocardioidaceae</taxon>
        <taxon>Nocardioides</taxon>
    </lineage>
</organism>
<protein>
    <submittedName>
        <fullName evidence="7">TetR/AcrR family transcriptional regulator</fullName>
    </submittedName>
</protein>
<accession>A0A4V1RNY3</accession>
<feature type="region of interest" description="Disordered" evidence="5">
    <location>
        <begin position="1"/>
        <end position="21"/>
    </location>
</feature>
<proteinExistence type="predicted"/>
<dbReference type="AlphaFoldDB" id="A0A4V1RNY3"/>
<keyword evidence="3" id="KW-0804">Transcription</keyword>
<feature type="compositionally biased region" description="Basic and acidic residues" evidence="5">
    <location>
        <begin position="11"/>
        <end position="21"/>
    </location>
</feature>
<evidence type="ECO:0000259" key="6">
    <source>
        <dbReference type="PROSITE" id="PS50977"/>
    </source>
</evidence>
<evidence type="ECO:0000256" key="3">
    <source>
        <dbReference type="ARBA" id="ARBA00023163"/>
    </source>
</evidence>
<dbReference type="SUPFAM" id="SSF48498">
    <property type="entry name" value="Tetracyclin repressor-like, C-terminal domain"/>
    <property type="match status" value="1"/>
</dbReference>
<dbReference type="PRINTS" id="PR00455">
    <property type="entry name" value="HTHTETR"/>
</dbReference>
<evidence type="ECO:0000256" key="2">
    <source>
        <dbReference type="ARBA" id="ARBA00023125"/>
    </source>
</evidence>
<feature type="DNA-binding region" description="H-T-H motif" evidence="4">
    <location>
        <begin position="51"/>
        <end position="70"/>
    </location>
</feature>
<reference evidence="7 8" key="1">
    <citation type="submission" date="2019-01" db="EMBL/GenBank/DDBJ databases">
        <title>Novel species of Nocardioides.</title>
        <authorList>
            <person name="Liu Q."/>
            <person name="X Y.-H."/>
        </authorList>
    </citation>
    <scope>NUCLEOTIDE SEQUENCE [LARGE SCALE GENOMIC DNA]</scope>
    <source>
        <strain evidence="7 8">HLT2-9</strain>
    </source>
</reference>
<name>A0A4V1RNY3_9ACTN</name>
<dbReference type="GO" id="GO:0003677">
    <property type="term" value="F:DNA binding"/>
    <property type="evidence" value="ECO:0007669"/>
    <property type="project" value="UniProtKB-UniRule"/>
</dbReference>
<comment type="caution">
    <text evidence="7">The sequence shown here is derived from an EMBL/GenBank/DDBJ whole genome shotgun (WGS) entry which is preliminary data.</text>
</comment>
<dbReference type="Gene3D" id="1.10.357.10">
    <property type="entry name" value="Tetracycline Repressor, domain 2"/>
    <property type="match status" value="1"/>
</dbReference>
<evidence type="ECO:0000256" key="4">
    <source>
        <dbReference type="PROSITE-ProRule" id="PRU00335"/>
    </source>
</evidence>
<keyword evidence="1" id="KW-0805">Transcription regulation</keyword>
<dbReference type="PROSITE" id="PS50977">
    <property type="entry name" value="HTH_TETR_2"/>
    <property type="match status" value="1"/>
</dbReference>
<dbReference type="InterPro" id="IPR009057">
    <property type="entry name" value="Homeodomain-like_sf"/>
</dbReference>
<dbReference type="Proteomes" id="UP000291101">
    <property type="component" value="Unassembled WGS sequence"/>
</dbReference>
<evidence type="ECO:0000256" key="5">
    <source>
        <dbReference type="SAM" id="MobiDB-lite"/>
    </source>
</evidence>
<evidence type="ECO:0000313" key="7">
    <source>
        <dbReference type="EMBL" id="RYC07457.1"/>
    </source>
</evidence>
<dbReference type="OrthoDB" id="4214267at2"/>
<dbReference type="InterPro" id="IPR001647">
    <property type="entry name" value="HTH_TetR"/>
</dbReference>
<dbReference type="Pfam" id="PF00440">
    <property type="entry name" value="TetR_N"/>
    <property type="match status" value="1"/>
</dbReference>
<evidence type="ECO:0000256" key="1">
    <source>
        <dbReference type="ARBA" id="ARBA00023015"/>
    </source>
</evidence>
<dbReference type="PANTHER" id="PTHR47506">
    <property type="entry name" value="TRANSCRIPTIONAL REGULATORY PROTEIN"/>
    <property type="match status" value="1"/>
</dbReference>
<evidence type="ECO:0000313" key="8">
    <source>
        <dbReference type="Proteomes" id="UP000291101"/>
    </source>
</evidence>
<dbReference type="InterPro" id="IPR036271">
    <property type="entry name" value="Tet_transcr_reg_TetR-rel_C_sf"/>
</dbReference>